<dbReference type="InterPro" id="IPR038305">
    <property type="entry name" value="HeLo_sf"/>
</dbReference>
<evidence type="ECO:0000313" key="4">
    <source>
        <dbReference type="EMBL" id="KAH7322652.1"/>
    </source>
</evidence>
<gene>
    <name evidence="4" type="ORF">B0I35DRAFT_426200</name>
</gene>
<dbReference type="OrthoDB" id="1911848at2759"/>
<feature type="signal peptide" evidence="2">
    <location>
        <begin position="1"/>
        <end position="20"/>
    </location>
</feature>
<comment type="caution">
    <text evidence="4">The sequence shown here is derived from an EMBL/GenBank/DDBJ whole genome shotgun (WGS) entry which is preliminary data.</text>
</comment>
<dbReference type="AlphaFoldDB" id="A0A8K0WSW8"/>
<proteinExistence type="predicted"/>
<feature type="region of interest" description="Disordered" evidence="1">
    <location>
        <begin position="435"/>
        <end position="462"/>
    </location>
</feature>
<accession>A0A8K0WSW8</accession>
<dbReference type="EMBL" id="JAGPNK010000004">
    <property type="protein sequence ID" value="KAH7322652.1"/>
    <property type="molecule type" value="Genomic_DNA"/>
</dbReference>
<keyword evidence="5" id="KW-1185">Reference proteome</keyword>
<dbReference type="PANTHER" id="PTHR37542">
    <property type="entry name" value="HELO DOMAIN-CONTAINING PROTEIN-RELATED"/>
    <property type="match status" value="1"/>
</dbReference>
<dbReference type="Gene3D" id="1.20.120.1020">
    <property type="entry name" value="Prion-inhibition and propagation, HeLo domain"/>
    <property type="match status" value="1"/>
</dbReference>
<dbReference type="Proteomes" id="UP000813444">
    <property type="component" value="Unassembled WGS sequence"/>
</dbReference>
<keyword evidence="2" id="KW-0732">Signal</keyword>
<dbReference type="InterPro" id="IPR011009">
    <property type="entry name" value="Kinase-like_dom_sf"/>
</dbReference>
<dbReference type="PANTHER" id="PTHR37542:SF3">
    <property type="entry name" value="PRION-INHIBITION AND PROPAGATION HELO DOMAIN-CONTAINING PROTEIN"/>
    <property type="match status" value="1"/>
</dbReference>
<dbReference type="Gene3D" id="1.10.510.10">
    <property type="entry name" value="Transferase(Phosphotransferase) domain 1"/>
    <property type="match status" value="1"/>
</dbReference>
<feature type="domain" description="Prion-inhibition and propagation HeLo" evidence="3">
    <location>
        <begin position="5"/>
        <end position="96"/>
    </location>
</feature>
<feature type="compositionally biased region" description="Acidic residues" evidence="1">
    <location>
        <begin position="436"/>
        <end position="450"/>
    </location>
</feature>
<organism evidence="4 5">
    <name type="scientific">Stachybotrys elegans</name>
    <dbReference type="NCBI Taxonomy" id="80388"/>
    <lineage>
        <taxon>Eukaryota</taxon>
        <taxon>Fungi</taxon>
        <taxon>Dikarya</taxon>
        <taxon>Ascomycota</taxon>
        <taxon>Pezizomycotina</taxon>
        <taxon>Sordariomycetes</taxon>
        <taxon>Hypocreomycetidae</taxon>
        <taxon>Hypocreales</taxon>
        <taxon>Stachybotryaceae</taxon>
        <taxon>Stachybotrys</taxon>
    </lineage>
</organism>
<dbReference type="Pfam" id="PF14479">
    <property type="entry name" value="HeLo"/>
    <property type="match status" value="1"/>
</dbReference>
<sequence>MEIAGLALGAVSLSSLFVTCFDTYDKIKSIHGAAGDLADVLSRLDLELQKLHYINKKHRVRELDKDAEDVMILAQHHINQRLETIYSTIAQYLPDASAKPSTRGSSAKPRKVLKWVASDRKALDEQLGRLQNVTETLWRLATTAPERAREDYILRANALSATNASLLVATAEPLTKQYASIVKAARVKQLLLQCIERGPDVSSNSQQPTKLALPLSSFDWRSKDAREVVDLPWVPGICEMTESYPSDIPVIVEWRGPFMGHRDPNRRLDRLCEFLRAMHRVDEESDFSDMDLYARNADFGILKCLGWTKSSDTFDRIGLVFQCPQRNSWQPVSLQGKILEMRPKRRPPPLGDRFDLAFGICSAVANIISIGWTHRAIRSDNMLIFDRRSIQKVFLVGFTYARPWAPDGSDAPQELSNLPNHRVFALYRPGYVPEAQDNDDDSSGDEEMGDPELATQSEQSSFGPGSAAFDLYGLGIVLLEVGLWETVEKMKERKKDLTVQQFQAYGLKDFLAQLSYRCGDIYRDVVERCLTPAHWKPETLTENIGNLIGDLKQCRA</sequence>
<evidence type="ECO:0000256" key="1">
    <source>
        <dbReference type="SAM" id="MobiDB-lite"/>
    </source>
</evidence>
<evidence type="ECO:0000256" key="2">
    <source>
        <dbReference type="SAM" id="SignalP"/>
    </source>
</evidence>
<dbReference type="InterPro" id="IPR029498">
    <property type="entry name" value="HeLo_dom"/>
</dbReference>
<dbReference type="SUPFAM" id="SSF56112">
    <property type="entry name" value="Protein kinase-like (PK-like)"/>
    <property type="match status" value="1"/>
</dbReference>
<name>A0A8K0WSW8_9HYPO</name>
<protein>
    <recommendedName>
        <fullName evidence="3">Prion-inhibition and propagation HeLo domain-containing protein</fullName>
    </recommendedName>
</protein>
<feature type="chain" id="PRO_5035444634" description="Prion-inhibition and propagation HeLo domain-containing protein" evidence="2">
    <location>
        <begin position="21"/>
        <end position="556"/>
    </location>
</feature>
<evidence type="ECO:0000259" key="3">
    <source>
        <dbReference type="Pfam" id="PF14479"/>
    </source>
</evidence>
<reference evidence="4" key="1">
    <citation type="journal article" date="2021" name="Nat. Commun.">
        <title>Genetic determinants of endophytism in the Arabidopsis root mycobiome.</title>
        <authorList>
            <person name="Mesny F."/>
            <person name="Miyauchi S."/>
            <person name="Thiergart T."/>
            <person name="Pickel B."/>
            <person name="Atanasova L."/>
            <person name="Karlsson M."/>
            <person name="Huettel B."/>
            <person name="Barry K.W."/>
            <person name="Haridas S."/>
            <person name="Chen C."/>
            <person name="Bauer D."/>
            <person name="Andreopoulos W."/>
            <person name="Pangilinan J."/>
            <person name="LaButti K."/>
            <person name="Riley R."/>
            <person name="Lipzen A."/>
            <person name="Clum A."/>
            <person name="Drula E."/>
            <person name="Henrissat B."/>
            <person name="Kohler A."/>
            <person name="Grigoriev I.V."/>
            <person name="Martin F.M."/>
            <person name="Hacquard S."/>
        </authorList>
    </citation>
    <scope>NUCLEOTIDE SEQUENCE</scope>
    <source>
        <strain evidence="4">MPI-CAGE-CH-0235</strain>
    </source>
</reference>
<evidence type="ECO:0000313" key="5">
    <source>
        <dbReference type="Proteomes" id="UP000813444"/>
    </source>
</evidence>